<keyword evidence="2" id="KW-1185">Reference proteome</keyword>
<evidence type="ECO:0008006" key="3">
    <source>
        <dbReference type="Google" id="ProtNLM"/>
    </source>
</evidence>
<sequence length="236" mass="25988">MTVASLIAAQEAADARYDLYGTIHRALRMAEMSFLARIGALDAADDAAVAAAMAELRRLLVLGRFHLTDENDFIHTALEERLPGASAGLADDHEDHERSFVELEAFVEAIEAAEGSARRSAIRALYHRYATFIAHDFEHMLEEETVILPMLHRLFTDAELADIEHRIVASIPPEVMTDALRLMFPAVDPVVRIEMLSGMRAVMPAEVFTGLVEGVVKPVLTDAEWRRVDAGLGLAA</sequence>
<dbReference type="Gene3D" id="1.20.120.520">
    <property type="entry name" value="nmb1532 protein domain like"/>
    <property type="match status" value="1"/>
</dbReference>
<protein>
    <recommendedName>
        <fullName evidence="3">Hemerythrin-like domain-containing protein</fullName>
    </recommendedName>
</protein>
<dbReference type="RefSeq" id="WP_183855292.1">
    <property type="nucleotide sequence ID" value="NZ_JACHOO010000003.1"/>
</dbReference>
<comment type="caution">
    <text evidence="1">The sequence shown here is derived from an EMBL/GenBank/DDBJ whole genome shotgun (WGS) entry which is preliminary data.</text>
</comment>
<accession>A0A7W9FLR9</accession>
<proteinExistence type="predicted"/>
<gene>
    <name evidence="1" type="ORF">GGQ63_002055</name>
</gene>
<evidence type="ECO:0000313" key="2">
    <source>
        <dbReference type="Proteomes" id="UP000523821"/>
    </source>
</evidence>
<reference evidence="1 2" key="1">
    <citation type="submission" date="2020-08" db="EMBL/GenBank/DDBJ databases">
        <title>Genomic Encyclopedia of Type Strains, Phase IV (KMG-IV): sequencing the most valuable type-strain genomes for metagenomic binning, comparative biology and taxonomic classification.</title>
        <authorList>
            <person name="Goeker M."/>
        </authorList>
    </citation>
    <scope>NUCLEOTIDE SEQUENCE [LARGE SCALE GENOMIC DNA]</scope>
    <source>
        <strain evidence="1 2">DSM 16268</strain>
    </source>
</reference>
<dbReference type="Proteomes" id="UP000523821">
    <property type="component" value="Unassembled WGS sequence"/>
</dbReference>
<dbReference type="AlphaFoldDB" id="A0A7W9FLR9"/>
<organism evidence="1 2">
    <name type="scientific">Prosthecomicrobium pneumaticum</name>
    <dbReference type="NCBI Taxonomy" id="81895"/>
    <lineage>
        <taxon>Bacteria</taxon>
        <taxon>Pseudomonadati</taxon>
        <taxon>Pseudomonadota</taxon>
        <taxon>Alphaproteobacteria</taxon>
        <taxon>Hyphomicrobiales</taxon>
        <taxon>Kaistiaceae</taxon>
        <taxon>Prosthecomicrobium</taxon>
    </lineage>
</organism>
<name>A0A7W9FLR9_9HYPH</name>
<dbReference type="EMBL" id="JACHOO010000003">
    <property type="protein sequence ID" value="MBB5753001.1"/>
    <property type="molecule type" value="Genomic_DNA"/>
</dbReference>
<evidence type="ECO:0000313" key="1">
    <source>
        <dbReference type="EMBL" id="MBB5753001.1"/>
    </source>
</evidence>